<protein>
    <recommendedName>
        <fullName evidence="4 13">GPI mannosyltransferase 1</fullName>
        <ecNumber evidence="13">2.4.1.-</ecNumber>
    </recommendedName>
    <alternativeName>
        <fullName evidence="13">GPI mannosyltransferase I</fullName>
    </alternativeName>
</protein>
<comment type="similarity">
    <text evidence="3 13">Belongs to the PIGM family.</text>
</comment>
<evidence type="ECO:0000256" key="1">
    <source>
        <dbReference type="ARBA" id="ARBA00004477"/>
    </source>
</evidence>
<evidence type="ECO:0000256" key="7">
    <source>
        <dbReference type="ARBA" id="ARBA00022679"/>
    </source>
</evidence>
<feature type="transmembrane region" description="Helical" evidence="13">
    <location>
        <begin position="162"/>
        <end position="188"/>
    </location>
</feature>
<dbReference type="OMA" id="MLWFIGQ"/>
<dbReference type="GO" id="GO:1990529">
    <property type="term" value="C:glycosylphosphatidylinositol-mannosyltransferase I complex"/>
    <property type="evidence" value="ECO:0007669"/>
    <property type="project" value="TreeGrafter"/>
</dbReference>
<evidence type="ECO:0000256" key="6">
    <source>
        <dbReference type="ARBA" id="ARBA00022676"/>
    </source>
</evidence>
<name>G4T6Q5_SERID</name>
<dbReference type="AlphaFoldDB" id="G4T6Q5"/>
<keyword evidence="9 13" id="KW-0256">Endoplasmic reticulum</keyword>
<dbReference type="GO" id="GO:0051751">
    <property type="term" value="F:alpha-1,4-mannosyltransferase activity"/>
    <property type="evidence" value="ECO:0007669"/>
    <property type="project" value="InterPro"/>
</dbReference>
<comment type="caution">
    <text evidence="15">The sequence shown here is derived from an EMBL/GenBank/DDBJ whole genome shotgun (WGS) entry which is preliminary data.</text>
</comment>
<dbReference type="Proteomes" id="UP000007148">
    <property type="component" value="Unassembled WGS sequence"/>
</dbReference>
<comment type="subcellular location">
    <subcellularLocation>
        <location evidence="1 13">Endoplasmic reticulum membrane</location>
        <topology evidence="1 13">Multi-pass membrane protein</topology>
    </subcellularLocation>
</comment>
<dbReference type="STRING" id="1109443.G4T6Q5"/>
<dbReference type="EC" id="2.4.1.-" evidence="13"/>
<gene>
    <name evidence="15" type="ORF">PIIN_00857</name>
</gene>
<dbReference type="EMBL" id="CAFZ01000008">
    <property type="protein sequence ID" value="CCA67020.1"/>
    <property type="molecule type" value="Genomic_DNA"/>
</dbReference>
<dbReference type="GO" id="GO:0004376">
    <property type="term" value="F:GPI mannosyltransferase activity"/>
    <property type="evidence" value="ECO:0007669"/>
    <property type="project" value="InterPro"/>
</dbReference>
<dbReference type="FunCoup" id="G4T6Q5">
    <property type="interactions" value="292"/>
</dbReference>
<dbReference type="InParanoid" id="G4T6Q5"/>
<proteinExistence type="inferred from homology"/>
<keyword evidence="10 13" id="KW-1133">Transmembrane helix</keyword>
<evidence type="ECO:0000256" key="3">
    <source>
        <dbReference type="ARBA" id="ARBA00011071"/>
    </source>
</evidence>
<evidence type="ECO:0000313" key="15">
    <source>
        <dbReference type="EMBL" id="CCA67020.1"/>
    </source>
</evidence>
<dbReference type="InterPro" id="IPR007704">
    <property type="entry name" value="PIG-M"/>
</dbReference>
<dbReference type="OrthoDB" id="1741594at2759"/>
<dbReference type="GO" id="GO:0005789">
    <property type="term" value="C:endoplasmic reticulum membrane"/>
    <property type="evidence" value="ECO:0007669"/>
    <property type="project" value="UniProtKB-SubCell"/>
</dbReference>
<evidence type="ECO:0000256" key="11">
    <source>
        <dbReference type="ARBA" id="ARBA00023136"/>
    </source>
</evidence>
<dbReference type="PANTHER" id="PTHR12886">
    <property type="entry name" value="PIG-M MANNOSYLTRANSFERASE"/>
    <property type="match status" value="1"/>
</dbReference>
<comment type="pathway">
    <text evidence="2 13">Glycolipid biosynthesis; glycosylphosphatidylinositol-anchor biosynthesis.</text>
</comment>
<feature type="signal peptide" evidence="14">
    <location>
        <begin position="1"/>
        <end position="22"/>
    </location>
</feature>
<keyword evidence="7 13" id="KW-0808">Transferase</keyword>
<keyword evidence="14" id="KW-0732">Signal</keyword>
<organism evidence="15 16">
    <name type="scientific">Serendipita indica (strain DSM 11827)</name>
    <name type="common">Root endophyte fungus</name>
    <name type="synonym">Piriformospora indica</name>
    <dbReference type="NCBI Taxonomy" id="1109443"/>
    <lineage>
        <taxon>Eukaryota</taxon>
        <taxon>Fungi</taxon>
        <taxon>Dikarya</taxon>
        <taxon>Basidiomycota</taxon>
        <taxon>Agaricomycotina</taxon>
        <taxon>Agaricomycetes</taxon>
        <taxon>Sebacinales</taxon>
        <taxon>Serendipitaceae</taxon>
        <taxon>Serendipita</taxon>
    </lineage>
</organism>
<evidence type="ECO:0000313" key="16">
    <source>
        <dbReference type="Proteomes" id="UP000007148"/>
    </source>
</evidence>
<keyword evidence="11 13" id="KW-0472">Membrane</keyword>
<evidence type="ECO:0000256" key="9">
    <source>
        <dbReference type="ARBA" id="ARBA00022824"/>
    </source>
</evidence>
<feature type="transmembrane region" description="Helical" evidence="13">
    <location>
        <begin position="340"/>
        <end position="362"/>
    </location>
</feature>
<feature type="chain" id="PRO_5003468766" description="GPI mannosyltransferase 1" evidence="14">
    <location>
        <begin position="23"/>
        <end position="458"/>
    </location>
</feature>
<evidence type="ECO:0000256" key="8">
    <source>
        <dbReference type="ARBA" id="ARBA00022692"/>
    </source>
</evidence>
<dbReference type="eggNOG" id="KOG3893">
    <property type="taxonomic scope" value="Eukaryota"/>
</dbReference>
<keyword evidence="5 13" id="KW-0337">GPI-anchor biosynthesis</keyword>
<feature type="transmembrane region" description="Helical" evidence="13">
    <location>
        <begin position="428"/>
        <end position="451"/>
    </location>
</feature>
<feature type="transmembrane region" description="Helical" evidence="13">
    <location>
        <begin position="368"/>
        <end position="386"/>
    </location>
</feature>
<evidence type="ECO:0000256" key="2">
    <source>
        <dbReference type="ARBA" id="ARBA00004687"/>
    </source>
</evidence>
<keyword evidence="16" id="KW-1185">Reference proteome</keyword>
<reference evidence="15 16" key="1">
    <citation type="journal article" date="2011" name="PLoS Pathog.">
        <title>Endophytic Life Strategies Decoded by Genome and Transcriptome Analyses of the Mutualistic Root Symbiont Piriformospora indica.</title>
        <authorList>
            <person name="Zuccaro A."/>
            <person name="Lahrmann U."/>
            <person name="Guldener U."/>
            <person name="Langen G."/>
            <person name="Pfiffi S."/>
            <person name="Biedenkopf D."/>
            <person name="Wong P."/>
            <person name="Samans B."/>
            <person name="Grimm C."/>
            <person name="Basiewicz M."/>
            <person name="Murat C."/>
            <person name="Martin F."/>
            <person name="Kogel K.H."/>
        </authorList>
    </citation>
    <scope>NUCLEOTIDE SEQUENCE [LARGE SCALE GENOMIC DNA]</scope>
    <source>
        <strain evidence="15 16">DSM 11827</strain>
    </source>
</reference>
<feature type="transmembrane region" description="Helical" evidence="13">
    <location>
        <begin position="299"/>
        <end position="319"/>
    </location>
</feature>
<feature type="transmembrane region" description="Helical" evidence="13">
    <location>
        <begin position="232"/>
        <end position="253"/>
    </location>
</feature>
<dbReference type="PANTHER" id="PTHR12886:SF0">
    <property type="entry name" value="GPI MANNOSYLTRANSFERASE 1"/>
    <property type="match status" value="1"/>
</dbReference>
<keyword evidence="6 13" id="KW-0328">Glycosyltransferase</keyword>
<evidence type="ECO:0000256" key="10">
    <source>
        <dbReference type="ARBA" id="ARBA00022989"/>
    </source>
</evidence>
<keyword evidence="8 13" id="KW-0812">Transmembrane</keyword>
<evidence type="ECO:0000256" key="13">
    <source>
        <dbReference type="RuleBase" id="RU365064"/>
    </source>
</evidence>
<sequence length="458" mass="51741">MITFQHVVFAAVAFRAALIVYAEYHDAHSVLKYTDVDYRVFSDAARFVAQPMADNHAVGPWGESLSLGDPYTRETYRYTPLLALLLLPNEWLHPAFGKVIFSLADIGIGLLSKQLLVATSSKWRQKEHTYWGLSRDELILAGIWLLNPMPANISTRGSAESLLGILVILTLALAVQRKWVSCAILLGASIHWKIYPLIYVGSLLPLVGAEIDTPSRTRVGGFPNWVLNPQRLRFVAVSAATFALLSGAMYMTWGMPFLEHSYLYHIGRTDHRHNFSVYFYPLYLGLTREAVLTNLQSKALGLLAFLPQMTLSIGSGFYLSHSLVESSAFNASRTKIERDTAHHAIGHLPFVFFLQTMIFVTLNKVCTSQYFMWYWWFLPLIIPRLIPTRSAGKGIRAWKAVFMVGSWFGAQALWLSQGYTLEFLGETVFLELWMAGLVMLGINSWLIVTLVKSYQWEV</sequence>
<evidence type="ECO:0000256" key="12">
    <source>
        <dbReference type="ARBA" id="ARBA00025399"/>
    </source>
</evidence>
<dbReference type="GO" id="GO:0006506">
    <property type="term" value="P:GPI anchor biosynthetic process"/>
    <property type="evidence" value="ECO:0007669"/>
    <property type="project" value="UniProtKB-UniPathway"/>
</dbReference>
<dbReference type="HOGENOM" id="CLU_024220_3_1_1"/>
<feature type="transmembrane region" description="Helical" evidence="13">
    <location>
        <begin position="398"/>
        <end position="416"/>
    </location>
</feature>
<evidence type="ECO:0000256" key="5">
    <source>
        <dbReference type="ARBA" id="ARBA00022502"/>
    </source>
</evidence>
<accession>G4T6Q5</accession>
<comment type="function">
    <text evidence="12 13">Mannosyltransferase involved in glycosylphosphatidylinositol-anchor biosynthesis. Transfers the first alpha-1,4-mannose to GlcN-acyl-PI during GPI precursor assembly. Required for cell wall integrity.</text>
</comment>
<evidence type="ECO:0000256" key="14">
    <source>
        <dbReference type="SAM" id="SignalP"/>
    </source>
</evidence>
<dbReference type="UniPathway" id="UPA00196"/>
<dbReference type="Pfam" id="PF05007">
    <property type="entry name" value="Mannosyl_trans"/>
    <property type="match status" value="1"/>
</dbReference>
<evidence type="ECO:0000256" key="4">
    <source>
        <dbReference type="ARBA" id="ARBA00013797"/>
    </source>
</evidence>